<reference evidence="2" key="1">
    <citation type="submission" date="2023-07" db="EMBL/GenBank/DDBJ databases">
        <title>Chromosome-level genome assembly of Artemia franciscana.</title>
        <authorList>
            <person name="Jo E."/>
        </authorList>
    </citation>
    <scope>NUCLEOTIDE SEQUENCE</scope>
    <source>
        <tissue evidence="2">Whole body</tissue>
    </source>
</reference>
<sequence>MGTIRLLSYKLHWEKELNYTLVSGKMSQDRFTLIRRYLHFNDNSKCKPKTHHGQDRLFKVRPIVDLLQENLMRTEPEQRHSIDEQIIPLKGRSVMWLYLQNKPHKWGFKVFTRAESSGSMYDIEIYQGRRTVEGGPFGVGGDVVMSSGTPWYPKRGPTYISTVGFQNRLSECELVEEKEMKRFRMGHVDRRVQKWTEVGLERWYDKKTVTLVSNYVAVESKDTCKLQDSSEKKYVEIKRPTVIK</sequence>
<organism evidence="2 3">
    <name type="scientific">Artemia franciscana</name>
    <name type="common">Brine shrimp</name>
    <name type="synonym">Artemia sanfranciscana</name>
    <dbReference type="NCBI Taxonomy" id="6661"/>
    <lineage>
        <taxon>Eukaryota</taxon>
        <taxon>Metazoa</taxon>
        <taxon>Ecdysozoa</taxon>
        <taxon>Arthropoda</taxon>
        <taxon>Crustacea</taxon>
        <taxon>Branchiopoda</taxon>
        <taxon>Anostraca</taxon>
        <taxon>Artemiidae</taxon>
        <taxon>Artemia</taxon>
    </lineage>
</organism>
<evidence type="ECO:0000313" key="3">
    <source>
        <dbReference type="Proteomes" id="UP001187531"/>
    </source>
</evidence>
<dbReference type="Proteomes" id="UP001187531">
    <property type="component" value="Unassembled WGS sequence"/>
</dbReference>
<keyword evidence="3" id="KW-1185">Reference proteome</keyword>
<dbReference type="PANTHER" id="PTHR47272">
    <property type="entry name" value="DDE_TNP_1_7 DOMAIN-CONTAINING PROTEIN"/>
    <property type="match status" value="1"/>
</dbReference>
<name>A0AA88IGG4_ARTSF</name>
<evidence type="ECO:0000313" key="2">
    <source>
        <dbReference type="EMBL" id="KAK2727879.1"/>
    </source>
</evidence>
<gene>
    <name evidence="2" type="ORF">QYM36_008379</name>
</gene>
<comment type="caution">
    <text evidence="2">The sequence shown here is derived from an EMBL/GenBank/DDBJ whole genome shotgun (WGS) entry which is preliminary data.</text>
</comment>
<dbReference type="InterPro" id="IPR029526">
    <property type="entry name" value="PGBD"/>
</dbReference>
<feature type="domain" description="PiggyBac transposable element-derived protein" evidence="1">
    <location>
        <begin position="1"/>
        <end position="131"/>
    </location>
</feature>
<accession>A0AA88IGG4</accession>
<protein>
    <recommendedName>
        <fullName evidence="1">PiggyBac transposable element-derived protein domain-containing protein</fullName>
    </recommendedName>
</protein>
<dbReference type="Pfam" id="PF13843">
    <property type="entry name" value="DDE_Tnp_1_7"/>
    <property type="match status" value="1"/>
</dbReference>
<evidence type="ECO:0000259" key="1">
    <source>
        <dbReference type="Pfam" id="PF13843"/>
    </source>
</evidence>
<proteinExistence type="predicted"/>
<dbReference type="EMBL" id="JAVRJZ010000001">
    <property type="protein sequence ID" value="KAK2727879.1"/>
    <property type="molecule type" value="Genomic_DNA"/>
</dbReference>
<dbReference type="AlphaFoldDB" id="A0AA88IGG4"/>
<dbReference type="PANTHER" id="PTHR47272:SF1">
    <property type="entry name" value="PIGGYBAC TRANSPOSABLE ELEMENT-DERIVED PROTEIN 3-LIKE"/>
    <property type="match status" value="1"/>
</dbReference>